<keyword evidence="2" id="KW-0238">DNA-binding</keyword>
<evidence type="ECO:0000259" key="4">
    <source>
        <dbReference type="PROSITE" id="PS50956"/>
    </source>
</evidence>
<evidence type="ECO:0000313" key="6">
    <source>
        <dbReference type="Proteomes" id="UP001321520"/>
    </source>
</evidence>
<dbReference type="InterPro" id="IPR019887">
    <property type="entry name" value="Tscrpt_reg_AsnC/Lrp_C"/>
</dbReference>
<dbReference type="InterPro" id="IPR019888">
    <property type="entry name" value="Tscrpt_reg_AsnC-like"/>
</dbReference>
<dbReference type="Pfam" id="PF01037">
    <property type="entry name" value="AsnC_trans_reg"/>
    <property type="match status" value="1"/>
</dbReference>
<dbReference type="PANTHER" id="PTHR30154">
    <property type="entry name" value="LEUCINE-RESPONSIVE REGULATORY PROTEIN"/>
    <property type="match status" value="1"/>
</dbReference>
<sequence>MGKENKKVIDKDVVLDDVDHRIIEMLQIDGRMSIRDIANKIGYTSSIVRKRIQRMTDADVMRVVAVTDFKAAGYELMLAIGIEVENRSAEDVGMELAELDEVFSVNMTTGIHDLDIMVAARDFEELSYFLHEKFQSIEGIAKLTPAITVDVFRYESGWVGKL</sequence>
<dbReference type="PANTHER" id="PTHR30154:SF34">
    <property type="entry name" value="TRANSCRIPTIONAL REGULATOR AZLB"/>
    <property type="match status" value="1"/>
</dbReference>
<protein>
    <submittedName>
        <fullName evidence="5">Lrp/AsnC family transcriptional regulator</fullName>
    </submittedName>
</protein>
<dbReference type="EMBL" id="CP098023">
    <property type="protein sequence ID" value="WKD49072.1"/>
    <property type="molecule type" value="Genomic_DNA"/>
</dbReference>
<dbReference type="RefSeq" id="WP_301414858.1">
    <property type="nucleotide sequence ID" value="NZ_CP098023.1"/>
</dbReference>
<dbReference type="Gene3D" id="3.30.70.920">
    <property type="match status" value="1"/>
</dbReference>
<keyword evidence="6" id="KW-1185">Reference proteome</keyword>
<dbReference type="Gene3D" id="1.10.10.10">
    <property type="entry name" value="Winged helix-like DNA-binding domain superfamily/Winged helix DNA-binding domain"/>
    <property type="match status" value="1"/>
</dbReference>
<reference evidence="5 6" key="1">
    <citation type="submission" date="2022-05" db="EMBL/GenBank/DDBJ databases">
        <title>Microbulbifer sp. nov., isolated from sponge.</title>
        <authorList>
            <person name="Gao L."/>
        </authorList>
    </citation>
    <scope>NUCLEOTIDE SEQUENCE [LARGE SCALE GENOMIC DNA]</scope>
    <source>
        <strain evidence="5 6">MI-G</strain>
    </source>
</reference>
<evidence type="ECO:0000256" key="1">
    <source>
        <dbReference type="ARBA" id="ARBA00023015"/>
    </source>
</evidence>
<dbReference type="InterPro" id="IPR036390">
    <property type="entry name" value="WH_DNA-bd_sf"/>
</dbReference>
<evidence type="ECO:0000256" key="3">
    <source>
        <dbReference type="ARBA" id="ARBA00023163"/>
    </source>
</evidence>
<gene>
    <name evidence="5" type="ORF">M8T91_14375</name>
</gene>
<feature type="domain" description="HTH asnC-type" evidence="4">
    <location>
        <begin position="15"/>
        <end position="75"/>
    </location>
</feature>
<dbReference type="SUPFAM" id="SSF54909">
    <property type="entry name" value="Dimeric alpha+beta barrel"/>
    <property type="match status" value="1"/>
</dbReference>
<dbReference type="PRINTS" id="PR00033">
    <property type="entry name" value="HTHASNC"/>
</dbReference>
<dbReference type="InterPro" id="IPR011008">
    <property type="entry name" value="Dimeric_a/b-barrel"/>
</dbReference>
<dbReference type="PROSITE" id="PS50956">
    <property type="entry name" value="HTH_ASNC_2"/>
    <property type="match status" value="1"/>
</dbReference>
<organism evidence="5 6">
    <name type="scientific">Microbulbifer spongiae</name>
    <dbReference type="NCBI Taxonomy" id="2944933"/>
    <lineage>
        <taxon>Bacteria</taxon>
        <taxon>Pseudomonadati</taxon>
        <taxon>Pseudomonadota</taxon>
        <taxon>Gammaproteobacteria</taxon>
        <taxon>Cellvibrionales</taxon>
        <taxon>Microbulbiferaceae</taxon>
        <taxon>Microbulbifer</taxon>
    </lineage>
</organism>
<evidence type="ECO:0000313" key="5">
    <source>
        <dbReference type="EMBL" id="WKD49072.1"/>
    </source>
</evidence>
<evidence type="ECO:0000256" key="2">
    <source>
        <dbReference type="ARBA" id="ARBA00023125"/>
    </source>
</evidence>
<dbReference type="SUPFAM" id="SSF46785">
    <property type="entry name" value="Winged helix' DNA-binding domain"/>
    <property type="match status" value="1"/>
</dbReference>
<proteinExistence type="predicted"/>
<name>A0ABY9EA91_9GAMM</name>
<dbReference type="Pfam" id="PF13404">
    <property type="entry name" value="HTH_AsnC-type"/>
    <property type="match status" value="1"/>
</dbReference>
<accession>A0ABY9EA91</accession>
<keyword evidence="1" id="KW-0805">Transcription regulation</keyword>
<dbReference type="SMART" id="SM00344">
    <property type="entry name" value="HTH_ASNC"/>
    <property type="match status" value="1"/>
</dbReference>
<keyword evidence="3" id="KW-0804">Transcription</keyword>
<dbReference type="Proteomes" id="UP001321520">
    <property type="component" value="Chromosome"/>
</dbReference>
<dbReference type="InterPro" id="IPR000485">
    <property type="entry name" value="AsnC-type_HTH_dom"/>
</dbReference>
<dbReference type="InterPro" id="IPR036388">
    <property type="entry name" value="WH-like_DNA-bd_sf"/>
</dbReference>